<evidence type="ECO:0000256" key="1">
    <source>
        <dbReference type="SAM" id="MobiDB-lite"/>
    </source>
</evidence>
<organism evidence="2 3">
    <name type="scientific">Elaphomyces granulatus</name>
    <dbReference type="NCBI Taxonomy" id="519963"/>
    <lineage>
        <taxon>Eukaryota</taxon>
        <taxon>Fungi</taxon>
        <taxon>Dikarya</taxon>
        <taxon>Ascomycota</taxon>
        <taxon>Pezizomycotina</taxon>
        <taxon>Eurotiomycetes</taxon>
        <taxon>Eurotiomycetidae</taxon>
        <taxon>Eurotiales</taxon>
        <taxon>Elaphomycetaceae</taxon>
        <taxon>Elaphomyces</taxon>
    </lineage>
</organism>
<feature type="non-terminal residue" evidence="2">
    <location>
        <position position="172"/>
    </location>
</feature>
<protein>
    <submittedName>
        <fullName evidence="2">Uncharacterized protein</fullName>
    </submittedName>
</protein>
<name>A0A232M4B9_9EURO</name>
<dbReference type="EMBL" id="NPHW01002560">
    <property type="protein sequence ID" value="OXV11216.1"/>
    <property type="molecule type" value="Genomic_DNA"/>
</dbReference>
<evidence type="ECO:0000313" key="2">
    <source>
        <dbReference type="EMBL" id="OXV11216.1"/>
    </source>
</evidence>
<keyword evidence="3" id="KW-1185">Reference proteome</keyword>
<dbReference type="Proteomes" id="UP000243515">
    <property type="component" value="Unassembled WGS sequence"/>
</dbReference>
<evidence type="ECO:0000313" key="3">
    <source>
        <dbReference type="Proteomes" id="UP000243515"/>
    </source>
</evidence>
<comment type="caution">
    <text evidence="2">The sequence shown here is derived from an EMBL/GenBank/DDBJ whole genome shotgun (WGS) entry which is preliminary data.</text>
</comment>
<gene>
    <name evidence="2" type="ORF">Egran_01021</name>
</gene>
<feature type="region of interest" description="Disordered" evidence="1">
    <location>
        <begin position="24"/>
        <end position="99"/>
    </location>
</feature>
<proteinExistence type="predicted"/>
<reference evidence="2 3" key="1">
    <citation type="journal article" date="2015" name="Environ. Microbiol.">
        <title>Metagenome sequence of Elaphomyces granulatus from sporocarp tissue reveals Ascomycota ectomycorrhizal fingerprints of genome expansion and a Proteobacteria-rich microbiome.</title>
        <authorList>
            <person name="Quandt C.A."/>
            <person name="Kohler A."/>
            <person name="Hesse C.N."/>
            <person name="Sharpton T.J."/>
            <person name="Martin F."/>
            <person name="Spatafora J.W."/>
        </authorList>
    </citation>
    <scope>NUCLEOTIDE SEQUENCE [LARGE SCALE GENOMIC DNA]</scope>
    <source>
        <strain evidence="2 3">OSC145934</strain>
    </source>
</reference>
<sequence>MASSLATILYRIWDPESDKVLTTSDVEHFHNESVQKEVSTPSPENTQTSSTQGEDSKGKSVPAARQGRISHMVNPSSVPVAAPATSEGRHATNPNNIPKLRYEDLQDSNIDLDPDFVWYKPAKNFEVFTFAVKKADDNSLSAPQNYKEALASDEAAEWIAAMECEIAQLMDK</sequence>
<feature type="compositionally biased region" description="Polar residues" evidence="1">
    <location>
        <begin position="36"/>
        <end position="53"/>
    </location>
</feature>
<accession>A0A232M4B9</accession>
<feature type="compositionally biased region" description="Basic and acidic residues" evidence="1">
    <location>
        <begin position="24"/>
        <end position="35"/>
    </location>
</feature>
<dbReference type="AlphaFoldDB" id="A0A232M4B9"/>